<feature type="region of interest" description="Disordered" evidence="1">
    <location>
        <begin position="401"/>
        <end position="439"/>
    </location>
</feature>
<evidence type="ECO:0000256" key="1">
    <source>
        <dbReference type="SAM" id="MobiDB-lite"/>
    </source>
</evidence>
<keyword evidence="3" id="KW-1185">Reference proteome</keyword>
<evidence type="ECO:0000313" key="2">
    <source>
        <dbReference type="EMBL" id="GFH09703.1"/>
    </source>
</evidence>
<organism evidence="2 3">
    <name type="scientific">Haematococcus lacustris</name>
    <name type="common">Green alga</name>
    <name type="synonym">Haematococcus pluvialis</name>
    <dbReference type="NCBI Taxonomy" id="44745"/>
    <lineage>
        <taxon>Eukaryota</taxon>
        <taxon>Viridiplantae</taxon>
        <taxon>Chlorophyta</taxon>
        <taxon>core chlorophytes</taxon>
        <taxon>Chlorophyceae</taxon>
        <taxon>CS clade</taxon>
        <taxon>Chlamydomonadales</taxon>
        <taxon>Haematococcaceae</taxon>
        <taxon>Haematococcus</taxon>
    </lineage>
</organism>
<proteinExistence type="predicted"/>
<feature type="compositionally biased region" description="Polar residues" evidence="1">
    <location>
        <begin position="197"/>
        <end position="212"/>
    </location>
</feature>
<feature type="region of interest" description="Disordered" evidence="1">
    <location>
        <begin position="189"/>
        <end position="212"/>
    </location>
</feature>
<name>A0A699YHY9_HAELA</name>
<evidence type="ECO:0000313" key="3">
    <source>
        <dbReference type="Proteomes" id="UP000485058"/>
    </source>
</evidence>
<protein>
    <submittedName>
        <fullName evidence="2">Uncharacterized protein</fullName>
    </submittedName>
</protein>
<dbReference type="Proteomes" id="UP000485058">
    <property type="component" value="Unassembled WGS sequence"/>
</dbReference>
<sequence length="817" mass="88200">MLANLNRGQGGPASCCCYQDAGGLDPADSSSRHRDSRDRLKCRWVATRPHWWEVFREQLPLRGNLESLLDTGPGRGAWGWHDADGSPEAEQPLSWERLRAVVPGPLLCCVNGRAAACGRLIAYTAKGAVAPAFILKCLLLNPRHIADDAAMKDAVLLLAGPAYTLQEQPGAYVRRLEAACQLLHEGLRPPQAKGAQPASSSPAAHNVSPAASTTPLATGDISAGELCTLVLTDQEVLDVVLALHDIRAAQLCHLMPWPGSHALKLPPPSKALAKQLSQSQRSVPGSQLLAFVTALDDDNSREGDPLLRVWDSMHRAMLLVLAALHLRLAICLAHHCDEQPLDKDLALARLHGTLPGLLLGLSTAMTVMQAAGHPEEQAQRVQFVRCLLHLGSKLSGSLSEIYPRASSDSSGRRHGSSRGQASSRGPHGDTGPSGASQSADDKLHTLAVNSYGYLAKVFCDVLGRREEASAHEELITTCQQERPGSIEDLDKDAIGFGVKTLSVTYQHSVELLQTLEDATRRPSRPCARVAASRHPAAAASMPLLVTDILVLLARCLPAFHAAVVALKLSATVVTVGESMGIGIETLALFLTYLSPAYVTLYNAVMTLTGLMPDWWCRPAVLRIATIGALAHHTMVSLLPSTENRMPHTTSRPSLLPATVQRLPKMEGELSVMTFLVTHLWSLVLEQEGVNEPPIEPFRMDDDSIHRIATDRVAVLPSPSFPQLAPLALHLVLGMETTLQMVIRHQDMVWKWPYWNDGNLVQSLVDDYRIMLALFGHVMEVLATPSVVGPAGLAAQPASWLPCGNSLVKGWCTRLLAG</sequence>
<feature type="non-terminal residue" evidence="2">
    <location>
        <position position="817"/>
    </location>
</feature>
<dbReference type="EMBL" id="BLLF01000255">
    <property type="protein sequence ID" value="GFH09703.1"/>
    <property type="molecule type" value="Genomic_DNA"/>
</dbReference>
<gene>
    <name evidence="2" type="ORF">HaLaN_04893</name>
</gene>
<comment type="caution">
    <text evidence="2">The sequence shown here is derived from an EMBL/GenBank/DDBJ whole genome shotgun (WGS) entry which is preliminary data.</text>
</comment>
<dbReference type="AlphaFoldDB" id="A0A699YHY9"/>
<reference evidence="2 3" key="1">
    <citation type="submission" date="2020-02" db="EMBL/GenBank/DDBJ databases">
        <title>Draft genome sequence of Haematococcus lacustris strain NIES-144.</title>
        <authorList>
            <person name="Morimoto D."/>
            <person name="Nakagawa S."/>
            <person name="Yoshida T."/>
            <person name="Sawayama S."/>
        </authorList>
    </citation>
    <scope>NUCLEOTIDE SEQUENCE [LARGE SCALE GENOMIC DNA]</scope>
    <source>
        <strain evidence="2 3">NIES-144</strain>
    </source>
</reference>
<accession>A0A699YHY9</accession>